<proteinExistence type="inferred from homology"/>
<keyword evidence="4 6" id="KW-1133">Transmembrane helix</keyword>
<evidence type="ECO:0000256" key="6">
    <source>
        <dbReference type="SAM" id="Phobius"/>
    </source>
</evidence>
<keyword evidence="3 6" id="KW-0812">Transmembrane</keyword>
<feature type="transmembrane region" description="Helical" evidence="6">
    <location>
        <begin position="160"/>
        <end position="181"/>
    </location>
</feature>
<comment type="subcellular location">
    <subcellularLocation>
        <location evidence="1">Mitochondrion outer membrane</location>
        <topology evidence="1">Multi-pass membrane protein</topology>
    </subcellularLocation>
</comment>
<dbReference type="PANTHER" id="PTHR21346">
    <property type="entry name" value="FUN14 DOMAIN CONTAINING"/>
    <property type="match status" value="1"/>
</dbReference>
<keyword evidence="5 6" id="KW-0472">Membrane</keyword>
<dbReference type="InterPro" id="IPR007014">
    <property type="entry name" value="FUN14"/>
</dbReference>
<evidence type="ECO:0000256" key="1">
    <source>
        <dbReference type="ARBA" id="ARBA00004374"/>
    </source>
</evidence>
<dbReference type="PANTHER" id="PTHR21346:SF0">
    <property type="entry name" value="RE45833P"/>
    <property type="match status" value="1"/>
</dbReference>
<evidence type="ECO:0000256" key="5">
    <source>
        <dbReference type="ARBA" id="ARBA00023136"/>
    </source>
</evidence>
<dbReference type="EMBL" id="HBUF01345335">
    <property type="protein sequence ID" value="CAG6708768.1"/>
    <property type="molecule type" value="Transcribed_RNA"/>
</dbReference>
<dbReference type="Pfam" id="PF04930">
    <property type="entry name" value="FUN14"/>
    <property type="match status" value="1"/>
</dbReference>
<evidence type="ECO:0000256" key="2">
    <source>
        <dbReference type="ARBA" id="ARBA00009160"/>
    </source>
</evidence>
<dbReference type="GO" id="GO:0005741">
    <property type="term" value="C:mitochondrial outer membrane"/>
    <property type="evidence" value="ECO:0007669"/>
    <property type="project" value="UniProtKB-SubCell"/>
</dbReference>
<sequence>MPTVTRRSNDESEPPITLDEVSKEAQSLIDKVVKDVGKSSATKQLIIGGASGWVTGFLMMKIGKMAAVTVGGSIILLQLANHKGYININWDKVIDKADKAARSVEASTSSKKSNILDKVERYVDKKMDKAETLLKKKERKAKRWFYRNMCDEEPIIFEEFHVFLASFVAGLAFGMALGMVVR</sequence>
<accession>A0A8D8XUZ5</accession>
<reference evidence="7" key="1">
    <citation type="submission" date="2021-05" db="EMBL/GenBank/DDBJ databases">
        <authorList>
            <person name="Alioto T."/>
            <person name="Alioto T."/>
            <person name="Gomez Garrido J."/>
        </authorList>
    </citation>
    <scope>NUCLEOTIDE SEQUENCE</scope>
</reference>
<name>A0A8D8XUZ5_9HEMI</name>
<evidence type="ECO:0000256" key="3">
    <source>
        <dbReference type="ARBA" id="ARBA00022692"/>
    </source>
</evidence>
<evidence type="ECO:0000256" key="4">
    <source>
        <dbReference type="ARBA" id="ARBA00022989"/>
    </source>
</evidence>
<dbReference type="AlphaFoldDB" id="A0A8D8XUZ5"/>
<dbReference type="GO" id="GO:0000422">
    <property type="term" value="P:autophagy of mitochondrion"/>
    <property type="evidence" value="ECO:0007669"/>
    <property type="project" value="TreeGrafter"/>
</dbReference>
<organism evidence="7">
    <name type="scientific">Cacopsylla melanoneura</name>
    <dbReference type="NCBI Taxonomy" id="428564"/>
    <lineage>
        <taxon>Eukaryota</taxon>
        <taxon>Metazoa</taxon>
        <taxon>Ecdysozoa</taxon>
        <taxon>Arthropoda</taxon>
        <taxon>Hexapoda</taxon>
        <taxon>Insecta</taxon>
        <taxon>Pterygota</taxon>
        <taxon>Neoptera</taxon>
        <taxon>Paraneoptera</taxon>
        <taxon>Hemiptera</taxon>
        <taxon>Sternorrhyncha</taxon>
        <taxon>Psylloidea</taxon>
        <taxon>Psyllidae</taxon>
        <taxon>Psyllinae</taxon>
        <taxon>Cacopsylla</taxon>
    </lineage>
</organism>
<dbReference type="EMBL" id="HBUF01009445">
    <property type="protein sequence ID" value="CAG6607897.1"/>
    <property type="molecule type" value="Transcribed_RNA"/>
</dbReference>
<protein>
    <submittedName>
        <fullName evidence="7">FUN14 domain-containing protein 1B</fullName>
    </submittedName>
</protein>
<evidence type="ECO:0000313" key="7">
    <source>
        <dbReference type="EMBL" id="CAG6708768.1"/>
    </source>
</evidence>
<comment type="similarity">
    <text evidence="2">Belongs to the FUN14 family.</text>
</comment>